<organism evidence="4 5">
    <name type="scientific">Acaulospora morrowiae</name>
    <dbReference type="NCBI Taxonomy" id="94023"/>
    <lineage>
        <taxon>Eukaryota</taxon>
        <taxon>Fungi</taxon>
        <taxon>Fungi incertae sedis</taxon>
        <taxon>Mucoromycota</taxon>
        <taxon>Glomeromycotina</taxon>
        <taxon>Glomeromycetes</taxon>
        <taxon>Diversisporales</taxon>
        <taxon>Acaulosporaceae</taxon>
        <taxon>Acaulospora</taxon>
    </lineage>
</organism>
<dbReference type="Proteomes" id="UP000789342">
    <property type="component" value="Unassembled WGS sequence"/>
</dbReference>
<dbReference type="Pfam" id="PF05368">
    <property type="entry name" value="NmrA"/>
    <property type="match status" value="1"/>
</dbReference>
<dbReference type="PANTHER" id="PTHR47706">
    <property type="entry name" value="NMRA-LIKE FAMILY PROTEIN"/>
    <property type="match status" value="1"/>
</dbReference>
<dbReference type="Gene3D" id="3.40.50.720">
    <property type="entry name" value="NAD(P)-binding Rossmann-like Domain"/>
    <property type="match status" value="1"/>
</dbReference>
<comment type="caution">
    <text evidence="4">The sequence shown here is derived from an EMBL/GenBank/DDBJ whole genome shotgun (WGS) entry which is preliminary data.</text>
</comment>
<keyword evidence="1" id="KW-0521">NADP</keyword>
<evidence type="ECO:0000313" key="5">
    <source>
        <dbReference type="Proteomes" id="UP000789342"/>
    </source>
</evidence>
<dbReference type="AlphaFoldDB" id="A0A9N9CM34"/>
<protein>
    <submittedName>
        <fullName evidence="4">10576_t:CDS:1</fullName>
    </submittedName>
</protein>
<evidence type="ECO:0000256" key="1">
    <source>
        <dbReference type="ARBA" id="ARBA00022857"/>
    </source>
</evidence>
<accession>A0A9N9CM34</accession>
<dbReference type="InterPro" id="IPR036291">
    <property type="entry name" value="NAD(P)-bd_dom_sf"/>
</dbReference>
<feature type="domain" description="NmrA-like" evidence="3">
    <location>
        <begin position="9"/>
        <end position="196"/>
    </location>
</feature>
<evidence type="ECO:0000259" key="3">
    <source>
        <dbReference type="Pfam" id="PF05368"/>
    </source>
</evidence>
<dbReference type="OrthoDB" id="419598at2759"/>
<dbReference type="EMBL" id="CAJVPV010006547">
    <property type="protein sequence ID" value="CAG8606789.1"/>
    <property type="molecule type" value="Genomic_DNA"/>
</dbReference>
<gene>
    <name evidence="4" type="ORF">AMORRO_LOCUS8035</name>
</gene>
<dbReference type="GO" id="GO:0016491">
    <property type="term" value="F:oxidoreductase activity"/>
    <property type="evidence" value="ECO:0007669"/>
    <property type="project" value="UniProtKB-KW"/>
</dbReference>
<evidence type="ECO:0000313" key="4">
    <source>
        <dbReference type="EMBL" id="CAG8606789.1"/>
    </source>
</evidence>
<dbReference type="PANTHER" id="PTHR47706:SF9">
    <property type="entry name" value="NMRA-LIKE DOMAIN-CONTAINING PROTEIN-RELATED"/>
    <property type="match status" value="1"/>
</dbReference>
<keyword evidence="2" id="KW-0560">Oxidoreductase</keyword>
<proteinExistence type="predicted"/>
<dbReference type="SUPFAM" id="SSF51735">
    <property type="entry name" value="NAD(P)-binding Rossmann-fold domains"/>
    <property type="match status" value="1"/>
</dbReference>
<feature type="non-terminal residue" evidence="4">
    <location>
        <position position="245"/>
    </location>
</feature>
<dbReference type="InterPro" id="IPR008030">
    <property type="entry name" value="NmrA-like"/>
</dbReference>
<reference evidence="4" key="1">
    <citation type="submission" date="2021-06" db="EMBL/GenBank/DDBJ databases">
        <authorList>
            <person name="Kallberg Y."/>
            <person name="Tangrot J."/>
            <person name="Rosling A."/>
        </authorList>
    </citation>
    <scope>NUCLEOTIDE SEQUENCE</scope>
    <source>
        <strain evidence="4">CL551</strain>
    </source>
</reference>
<evidence type="ECO:0000256" key="2">
    <source>
        <dbReference type="ARBA" id="ARBA00023002"/>
    </source>
</evidence>
<dbReference type="InterPro" id="IPR051609">
    <property type="entry name" value="NmrA/Isoflavone_reductase-like"/>
</dbReference>
<sequence length="245" mass="27551">KILRSKPVNENEKANFLVSKGADIVCADYNKEDELVNALEGTDVLISTISLRCDIFNIQCNLLAAAKKVGVKRFIPSEFGMEHTPSTEILLKETGRFQKELEKSGLEYTFIYNGLFQEYLGWIGFDVKNKSVKFYVDGNTKLVSTSMADIGKYTVESLKIPEARNAHIRVAGAILTLDEYLQKFEEASGSKWEVVYDKEIPQTGAEKFKAMAMENAFFENIDNDKFSFSPRPVTEVIGDLVSNTK</sequence>
<name>A0A9N9CM34_9GLOM</name>
<keyword evidence="5" id="KW-1185">Reference proteome</keyword>